<dbReference type="STRING" id="763034.HMPREF9446_01651"/>
<evidence type="ECO:0000259" key="6">
    <source>
        <dbReference type="Pfam" id="PF02927"/>
    </source>
</evidence>
<dbReference type="InterPro" id="IPR014756">
    <property type="entry name" value="Ig_E-set"/>
</dbReference>
<dbReference type="HOGENOM" id="CLU_014045_0_0_10"/>
<dbReference type="GeneID" id="86049286"/>
<feature type="domain" description="Cellulase Ig-like" evidence="6">
    <location>
        <begin position="247"/>
        <end position="319"/>
    </location>
</feature>
<dbReference type="EMBL" id="AFBN01000028">
    <property type="protein sequence ID" value="EGF57571.1"/>
    <property type="molecule type" value="Genomic_DNA"/>
</dbReference>
<reference evidence="7 8" key="1">
    <citation type="submission" date="2011-02" db="EMBL/GenBank/DDBJ databases">
        <authorList>
            <person name="Weinstock G."/>
            <person name="Sodergren E."/>
            <person name="Clifton S."/>
            <person name="Fulton L."/>
            <person name="Fulton B."/>
            <person name="Courtney L."/>
            <person name="Fronick C."/>
            <person name="Harrison M."/>
            <person name="Strong C."/>
            <person name="Farmer C."/>
            <person name="Delahaunty K."/>
            <person name="Markovic C."/>
            <person name="Hall O."/>
            <person name="Minx P."/>
            <person name="Tomlinson C."/>
            <person name="Mitreva M."/>
            <person name="Hou S."/>
            <person name="Chen J."/>
            <person name="Wollam A."/>
            <person name="Pepin K.H."/>
            <person name="Johnson M."/>
            <person name="Bhonagiri V."/>
            <person name="Zhang X."/>
            <person name="Suruliraj S."/>
            <person name="Warren W."/>
            <person name="Chinwalla A."/>
            <person name="Mardis E.R."/>
            <person name="Wilson R.K."/>
        </authorList>
    </citation>
    <scope>NUCLEOTIDE SEQUENCE [LARGE SCALE GENOMIC DNA]</scope>
    <source>
        <strain evidence="7 8">YIT 12057</strain>
    </source>
</reference>
<feature type="domain" description="Glycoside hydrolase family 9" evidence="5">
    <location>
        <begin position="333"/>
        <end position="746"/>
    </location>
</feature>
<evidence type="ECO:0000259" key="5">
    <source>
        <dbReference type="Pfam" id="PF00759"/>
    </source>
</evidence>
<evidence type="ECO:0000256" key="1">
    <source>
        <dbReference type="ARBA" id="ARBA00007072"/>
    </source>
</evidence>
<dbReference type="InterPro" id="IPR013783">
    <property type="entry name" value="Ig-like_fold"/>
</dbReference>
<dbReference type="SUPFAM" id="SSF81296">
    <property type="entry name" value="E set domains"/>
    <property type="match status" value="1"/>
</dbReference>
<evidence type="ECO:0000256" key="4">
    <source>
        <dbReference type="SAM" id="SignalP"/>
    </source>
</evidence>
<dbReference type="SUPFAM" id="SSF48208">
    <property type="entry name" value="Six-hairpin glycosidases"/>
    <property type="match status" value="1"/>
</dbReference>
<dbReference type="InterPro" id="IPR008928">
    <property type="entry name" value="6-hairpin_glycosidase_sf"/>
</dbReference>
<name>F3PSB7_9BACE</name>
<dbReference type="AlphaFoldDB" id="F3PSB7"/>
<feature type="chain" id="PRO_5003301767" evidence="4">
    <location>
        <begin position="19"/>
        <end position="803"/>
    </location>
</feature>
<dbReference type="Pfam" id="PF02927">
    <property type="entry name" value="CelD_N"/>
    <property type="match status" value="1"/>
</dbReference>
<keyword evidence="7" id="KW-0378">Hydrolase</keyword>
<comment type="similarity">
    <text evidence="1">Belongs to the glycosyl hydrolase 9 (cellulase E) family.</text>
</comment>
<dbReference type="GO" id="GO:0000272">
    <property type="term" value="P:polysaccharide catabolic process"/>
    <property type="evidence" value="ECO:0007669"/>
    <property type="project" value="UniProtKB-KW"/>
</dbReference>
<keyword evidence="4" id="KW-0732">Signal</keyword>
<evidence type="ECO:0000313" key="8">
    <source>
        <dbReference type="Proteomes" id="UP000003416"/>
    </source>
</evidence>
<evidence type="ECO:0000256" key="3">
    <source>
        <dbReference type="ARBA" id="ARBA00023326"/>
    </source>
</evidence>
<dbReference type="Gene3D" id="1.50.10.10">
    <property type="match status" value="1"/>
</dbReference>
<gene>
    <name evidence="7" type="ORF">HMPREF9446_01651</name>
</gene>
<accession>F3PSB7</accession>
<evidence type="ECO:0000256" key="2">
    <source>
        <dbReference type="ARBA" id="ARBA00023277"/>
    </source>
</evidence>
<dbReference type="InterPro" id="IPR012341">
    <property type="entry name" value="6hp_glycosidase-like_sf"/>
</dbReference>
<dbReference type="Gene3D" id="2.60.40.10">
    <property type="entry name" value="Immunoglobulins"/>
    <property type="match status" value="1"/>
</dbReference>
<dbReference type="InterPro" id="IPR001701">
    <property type="entry name" value="Glyco_hydro_9"/>
</dbReference>
<proteinExistence type="inferred from homology"/>
<dbReference type="InterPro" id="IPR004197">
    <property type="entry name" value="Cellulase_Ig-like"/>
</dbReference>
<evidence type="ECO:0000313" key="7">
    <source>
        <dbReference type="EMBL" id="EGF57571.1"/>
    </source>
</evidence>
<dbReference type="eggNOG" id="COG0726">
    <property type="taxonomic scope" value="Bacteria"/>
</dbReference>
<dbReference type="Pfam" id="PF00759">
    <property type="entry name" value="Glyco_hydro_9"/>
    <property type="match status" value="1"/>
</dbReference>
<protein>
    <submittedName>
        <fullName evidence="7">Glycosyl hydrolase family 9</fullName>
    </submittedName>
</protein>
<feature type="signal peptide" evidence="4">
    <location>
        <begin position="1"/>
        <end position="18"/>
    </location>
</feature>
<keyword evidence="8" id="KW-1185">Reference proteome</keyword>
<dbReference type="RefSeq" id="WP_009124940.1">
    <property type="nucleotide sequence ID" value="NZ_GL882625.1"/>
</dbReference>
<comment type="caution">
    <text evidence="7">The sequence shown here is derived from an EMBL/GenBank/DDBJ whole genome shotgun (WGS) entry which is preliminary data.</text>
</comment>
<keyword evidence="3" id="KW-0624">Polysaccharide degradation</keyword>
<dbReference type="CDD" id="cd02850">
    <property type="entry name" value="E_set_Cellulase_N"/>
    <property type="match status" value="1"/>
</dbReference>
<sequence>MKHLVHLLLLVLCIQAEAQSPWKPDAELEKQLKESNYVHRIMKANPEHAGLTRWYKKKVLKSRELPLAEDFTALRHTGPGSIHIDRQVTISGKGSIRLDTPASLGKKNPTNRNYATPEIIRPLNRENLQEYNRFSVWVYVDAPGVYLTFAGFTLYNEGEKVMPTPGRFEGQHFETVYPNQWQHIVWEMPDLYRDCVTGFSVNIMLAGAPAGADEKMSFYIDDMRIEKVEAENSRGFDLRKNAIAYSHSGYKLDARKQALVQNVKQDTFYLCDAATGQTVYQGTGIPQHKDKKQDKGFLLLDFSDFNTPGQYTISIGDIHSKPFPIGNSAYLSTAWHTLNFFFSERCGFDQPGIHQECHQDVFMYHPDGRSISVSGGWHDAADLTQGTGNTAESGIALLEMAGTVQGKDSIFYERLLEEARWGLNWILRTRFGDGYRLGGLIIGIWTQNIRGDKDDMQAEARNTPTDNLKSASYCALAVPHFEKKDPVFARWCRNSAIEDFQFAIDLLDTQRTGNNEAELYALATVTAMRLYRLTQDSYYLDWAARLARTVMDCQQLDRRTDWKIPLRGFFYESTRKKRILAYYHQSQEHLMVEGLSMLLTDSPTHADAPLWQNACEAYADYLRDIARTIAPYEVLPSAIYEVNNTDYSNLYHEGDQVGLPSLEEYNAQVRNGIPLSKGFYLRRFPVAYQFRGFHAVVMGKAKAAFILARLLDDRQLKDIATRQLEYILGYNPFAMSTVYGDGYDYPPLYGAYAGNVVGAVPVGIETFENDDEPYFPMQNNCTYKEIWTHTTARLMWCIAELFK</sequence>
<organism evidence="7 8">
    <name type="scientific">Bacteroides fluxus YIT 12057</name>
    <dbReference type="NCBI Taxonomy" id="763034"/>
    <lineage>
        <taxon>Bacteria</taxon>
        <taxon>Pseudomonadati</taxon>
        <taxon>Bacteroidota</taxon>
        <taxon>Bacteroidia</taxon>
        <taxon>Bacteroidales</taxon>
        <taxon>Bacteroidaceae</taxon>
        <taxon>Bacteroides</taxon>
    </lineage>
</organism>
<dbReference type="GO" id="GO:0008810">
    <property type="term" value="F:cellulase activity"/>
    <property type="evidence" value="ECO:0007669"/>
    <property type="project" value="InterPro"/>
</dbReference>
<dbReference type="Proteomes" id="UP000003416">
    <property type="component" value="Unassembled WGS sequence"/>
</dbReference>
<keyword evidence="2" id="KW-0119">Carbohydrate metabolism</keyword>